<feature type="compositionally biased region" description="Acidic residues" evidence="11">
    <location>
        <begin position="182"/>
        <end position="201"/>
    </location>
</feature>
<dbReference type="Pfam" id="PF02466">
    <property type="entry name" value="Tim17"/>
    <property type="match status" value="1"/>
</dbReference>
<dbReference type="OMA" id="PIMIEEA"/>
<evidence type="ECO:0000256" key="3">
    <source>
        <dbReference type="ARBA" id="ARBA00022448"/>
    </source>
</evidence>
<evidence type="ECO:0000256" key="4">
    <source>
        <dbReference type="ARBA" id="ARBA00022692"/>
    </source>
</evidence>
<evidence type="ECO:0000313" key="13">
    <source>
        <dbReference type="Proteomes" id="UP000011083"/>
    </source>
</evidence>
<dbReference type="GeneID" id="14922868"/>
<evidence type="ECO:0000313" key="12">
    <source>
        <dbReference type="EMBL" id="ELR21950.1"/>
    </source>
</evidence>
<name>L8H9T6_ACACF</name>
<proteinExistence type="inferred from homology"/>
<keyword evidence="10" id="KW-0472">Membrane</keyword>
<evidence type="ECO:0000256" key="6">
    <source>
        <dbReference type="ARBA" id="ARBA00022927"/>
    </source>
</evidence>
<dbReference type="AlphaFoldDB" id="L8H9T6"/>
<protein>
    <submittedName>
        <fullName evidence="12">Translocase of inner mitochondrial membrane 17, putative</fullName>
    </submittedName>
</protein>
<keyword evidence="7" id="KW-1133">Transmembrane helix</keyword>
<evidence type="ECO:0000256" key="11">
    <source>
        <dbReference type="SAM" id="MobiDB-lite"/>
    </source>
</evidence>
<evidence type="ECO:0000256" key="7">
    <source>
        <dbReference type="ARBA" id="ARBA00022989"/>
    </source>
</evidence>
<evidence type="ECO:0000256" key="5">
    <source>
        <dbReference type="ARBA" id="ARBA00022792"/>
    </source>
</evidence>
<keyword evidence="5" id="KW-0999">Mitochondrion inner membrane</keyword>
<feature type="region of interest" description="Disordered" evidence="11">
    <location>
        <begin position="175"/>
        <end position="225"/>
    </location>
</feature>
<accession>L8H9T6</accession>
<sequence>MDAYRDPCPSRIVTDCGSAFAMGAIGGSLWHGVIMGWPQAPRGMRMSSAITALKTKAPSLGGSFAVWGGLYSSFDCTFAYLRGKEDFKNSIMSGAATGAVLAARTGWKGSLKSGVVGGGLLALIEGIVFVISRQSPAQQQDFGYAPPPPPLEDVLDVEEKGGFFSSLTNLFSKKEESKPFEMEEETTMDDFGQETKEDDFGDLFQPPPATSWGDDSWSTEEKEHS</sequence>
<reference evidence="12 13" key="1">
    <citation type="journal article" date="2013" name="Genome Biol.">
        <title>Genome of Acanthamoeba castellanii highlights extensive lateral gene transfer and early evolution of tyrosine kinase signaling.</title>
        <authorList>
            <person name="Clarke M."/>
            <person name="Lohan A.J."/>
            <person name="Liu B."/>
            <person name="Lagkouvardos I."/>
            <person name="Roy S."/>
            <person name="Zafar N."/>
            <person name="Bertelli C."/>
            <person name="Schilde C."/>
            <person name="Kianianmomeni A."/>
            <person name="Burglin T.R."/>
            <person name="Frech C."/>
            <person name="Turcotte B."/>
            <person name="Kopec K.O."/>
            <person name="Synnott J.M."/>
            <person name="Choo C."/>
            <person name="Paponov I."/>
            <person name="Finkler A."/>
            <person name="Soon Heng Tan C."/>
            <person name="Hutchins A.P."/>
            <person name="Weinmeier T."/>
            <person name="Rattei T."/>
            <person name="Chu J.S."/>
            <person name="Gimenez G."/>
            <person name="Irimia M."/>
            <person name="Rigden D.J."/>
            <person name="Fitzpatrick D.A."/>
            <person name="Lorenzo-Morales J."/>
            <person name="Bateman A."/>
            <person name="Chiu C.H."/>
            <person name="Tang P."/>
            <person name="Hegemann P."/>
            <person name="Fromm H."/>
            <person name="Raoult D."/>
            <person name="Greub G."/>
            <person name="Miranda-Saavedra D."/>
            <person name="Chen N."/>
            <person name="Nash P."/>
            <person name="Ginger M.L."/>
            <person name="Horn M."/>
            <person name="Schaap P."/>
            <person name="Caler L."/>
            <person name="Loftus B."/>
        </authorList>
    </citation>
    <scope>NUCLEOTIDE SEQUENCE [LARGE SCALE GENOMIC DNA]</scope>
    <source>
        <strain evidence="12 13">Neff</strain>
    </source>
</reference>
<keyword evidence="6" id="KW-0653">Protein transport</keyword>
<keyword evidence="9" id="KW-0496">Mitochondrion</keyword>
<comment type="similarity">
    <text evidence="2">Belongs to the Tim17/Tim22/Tim23 family.</text>
</comment>
<comment type="subcellular location">
    <subcellularLocation>
        <location evidence="1">Mitochondrion inner membrane</location>
        <topology evidence="1">Multi-pass membrane protein</topology>
    </subcellularLocation>
</comment>
<keyword evidence="13" id="KW-1185">Reference proteome</keyword>
<dbReference type="PANTHER" id="PTHR10485:SF0">
    <property type="entry name" value="AT05822P-RELATED"/>
    <property type="match status" value="1"/>
</dbReference>
<dbReference type="Proteomes" id="UP000011083">
    <property type="component" value="Unassembled WGS sequence"/>
</dbReference>
<evidence type="ECO:0000256" key="2">
    <source>
        <dbReference type="ARBA" id="ARBA00008444"/>
    </source>
</evidence>
<keyword evidence="4" id="KW-0812">Transmembrane</keyword>
<dbReference type="PANTHER" id="PTHR10485">
    <property type="entry name" value="MITOCHONDRIAL IMPORT INNER MEMBRANE TRANSLOCASE SUBUNIT TIM-17"/>
    <property type="match status" value="1"/>
</dbReference>
<organism evidence="12 13">
    <name type="scientific">Acanthamoeba castellanii (strain ATCC 30010 / Neff)</name>
    <dbReference type="NCBI Taxonomy" id="1257118"/>
    <lineage>
        <taxon>Eukaryota</taxon>
        <taxon>Amoebozoa</taxon>
        <taxon>Discosea</taxon>
        <taxon>Longamoebia</taxon>
        <taxon>Centramoebida</taxon>
        <taxon>Acanthamoebidae</taxon>
        <taxon>Acanthamoeba</taxon>
    </lineage>
</organism>
<evidence type="ECO:0000256" key="8">
    <source>
        <dbReference type="ARBA" id="ARBA00023010"/>
    </source>
</evidence>
<evidence type="ECO:0000256" key="10">
    <source>
        <dbReference type="ARBA" id="ARBA00023136"/>
    </source>
</evidence>
<evidence type="ECO:0000256" key="1">
    <source>
        <dbReference type="ARBA" id="ARBA00004448"/>
    </source>
</evidence>
<gene>
    <name evidence="12" type="ORF">ACA1_046700</name>
</gene>
<dbReference type="GO" id="GO:0005744">
    <property type="term" value="C:TIM23 mitochondrial import inner membrane translocase complex"/>
    <property type="evidence" value="ECO:0007669"/>
    <property type="project" value="TreeGrafter"/>
</dbReference>
<keyword evidence="3" id="KW-0813">Transport</keyword>
<evidence type="ECO:0000256" key="9">
    <source>
        <dbReference type="ARBA" id="ARBA00023128"/>
    </source>
</evidence>
<dbReference type="GO" id="GO:0030150">
    <property type="term" value="P:protein import into mitochondrial matrix"/>
    <property type="evidence" value="ECO:0007669"/>
    <property type="project" value="TreeGrafter"/>
</dbReference>
<dbReference type="OrthoDB" id="2261329at2759"/>
<dbReference type="EMBL" id="KB007894">
    <property type="protein sequence ID" value="ELR21950.1"/>
    <property type="molecule type" value="Genomic_DNA"/>
</dbReference>
<dbReference type="VEuPathDB" id="AmoebaDB:ACA1_046700"/>
<dbReference type="STRING" id="1257118.L8H9T6"/>
<dbReference type="RefSeq" id="XP_004347782.1">
    <property type="nucleotide sequence ID" value="XM_004347732.1"/>
</dbReference>
<keyword evidence="8" id="KW-0811">Translocation</keyword>
<dbReference type="KEGG" id="acan:ACA1_046700"/>
<dbReference type="GO" id="GO:0008320">
    <property type="term" value="F:protein transmembrane transporter activity"/>
    <property type="evidence" value="ECO:0007669"/>
    <property type="project" value="TreeGrafter"/>
</dbReference>